<dbReference type="InterPro" id="IPR002775">
    <property type="entry name" value="DNA/RNA-bd_Alba-like"/>
</dbReference>
<dbReference type="GO" id="GO:0003723">
    <property type="term" value="F:RNA binding"/>
    <property type="evidence" value="ECO:0007669"/>
    <property type="project" value="TreeGrafter"/>
</dbReference>
<proteinExistence type="inferred from homology"/>
<evidence type="ECO:0000256" key="1">
    <source>
        <dbReference type="ARBA" id="ARBA00004123"/>
    </source>
</evidence>
<dbReference type="PANTHER" id="PTHR13516">
    <property type="entry name" value="RIBONUCLEASE P SUBUNIT P25"/>
    <property type="match status" value="1"/>
</dbReference>
<protein>
    <submittedName>
        <fullName evidence="6">Putative ribonuclease p protein</fullName>
    </submittedName>
</protein>
<feature type="domain" description="DNA/RNA-binding protein Alba-like" evidence="5">
    <location>
        <begin position="30"/>
        <end position="93"/>
    </location>
</feature>
<dbReference type="Gene3D" id="3.30.110.20">
    <property type="entry name" value="Alba-like domain"/>
    <property type="match status" value="1"/>
</dbReference>
<evidence type="ECO:0000256" key="3">
    <source>
        <dbReference type="ARBA" id="ARBA00023242"/>
    </source>
</evidence>
<dbReference type="InterPro" id="IPR036882">
    <property type="entry name" value="Alba-like_dom_sf"/>
</dbReference>
<evidence type="ECO:0000313" key="6">
    <source>
        <dbReference type="EMBL" id="NOV44005.1"/>
    </source>
</evidence>
<name>A0A6M2DCS4_XENCH</name>
<organism evidence="6">
    <name type="scientific">Xenopsylla cheopis</name>
    <name type="common">Oriental rat flea</name>
    <name type="synonym">Pulex cheopis</name>
    <dbReference type="NCBI Taxonomy" id="163159"/>
    <lineage>
        <taxon>Eukaryota</taxon>
        <taxon>Metazoa</taxon>
        <taxon>Ecdysozoa</taxon>
        <taxon>Arthropoda</taxon>
        <taxon>Hexapoda</taxon>
        <taxon>Insecta</taxon>
        <taxon>Pterygota</taxon>
        <taxon>Neoptera</taxon>
        <taxon>Endopterygota</taxon>
        <taxon>Siphonaptera</taxon>
        <taxon>Pulicidae</taxon>
        <taxon>Xenopsyllinae</taxon>
        <taxon>Xenopsylla</taxon>
    </lineage>
</organism>
<dbReference type="Pfam" id="PF01918">
    <property type="entry name" value="Alba"/>
    <property type="match status" value="1"/>
</dbReference>
<evidence type="ECO:0000256" key="2">
    <source>
        <dbReference type="ARBA" id="ARBA00008018"/>
    </source>
</evidence>
<feature type="region of interest" description="Disordered" evidence="4">
    <location>
        <begin position="165"/>
        <end position="223"/>
    </location>
</feature>
<dbReference type="GO" id="GO:0005634">
    <property type="term" value="C:nucleus"/>
    <property type="evidence" value="ECO:0007669"/>
    <property type="project" value="UniProtKB-SubCell"/>
</dbReference>
<dbReference type="SUPFAM" id="SSF82704">
    <property type="entry name" value="AlbA-like"/>
    <property type="match status" value="1"/>
</dbReference>
<comment type="similarity">
    <text evidence="2">Belongs to the histone-like Alba family.</text>
</comment>
<keyword evidence="3" id="KW-0539">Nucleus</keyword>
<reference evidence="6" key="1">
    <citation type="submission" date="2020-03" db="EMBL/GenBank/DDBJ databases">
        <title>Transcriptomic Profiling of the Digestive Tract of the Rat Flea, Xenopsylla cheopis, Following Blood Feeding and Infection with Yersinia pestis.</title>
        <authorList>
            <person name="Bland D.M."/>
            <person name="Martens C.A."/>
            <person name="Virtaneva K."/>
            <person name="Kanakabandi K."/>
            <person name="Long D."/>
            <person name="Rosenke R."/>
            <person name="Saturday G.A."/>
            <person name="Hoyt F.H."/>
            <person name="Bruno D.P."/>
            <person name="Ribeiro J.M.C."/>
            <person name="Hinnebusch J."/>
        </authorList>
    </citation>
    <scope>NUCLEOTIDE SEQUENCE</scope>
</reference>
<evidence type="ECO:0000259" key="5">
    <source>
        <dbReference type="Pfam" id="PF01918"/>
    </source>
</evidence>
<dbReference type="InterPro" id="IPR051958">
    <property type="entry name" value="Alba-like_NAB"/>
</dbReference>
<dbReference type="GO" id="GO:0001682">
    <property type="term" value="P:tRNA 5'-leader removal"/>
    <property type="evidence" value="ECO:0007669"/>
    <property type="project" value="TreeGrafter"/>
</dbReference>
<feature type="compositionally biased region" description="Basic and acidic residues" evidence="4">
    <location>
        <begin position="214"/>
        <end position="223"/>
    </location>
</feature>
<accession>A0A6M2DCS4</accession>
<dbReference type="AlphaFoldDB" id="A0A6M2DCS4"/>
<dbReference type="EMBL" id="GIIL01000279">
    <property type="protein sequence ID" value="NOV44005.1"/>
    <property type="molecule type" value="Transcribed_RNA"/>
</dbReference>
<dbReference type="GO" id="GO:0000172">
    <property type="term" value="C:ribonuclease MRP complex"/>
    <property type="evidence" value="ECO:0007669"/>
    <property type="project" value="TreeGrafter"/>
</dbReference>
<dbReference type="PANTHER" id="PTHR13516:SF4">
    <property type="entry name" value="FI09323P"/>
    <property type="match status" value="1"/>
</dbReference>
<sequence>MENYTKGKNVEEPFDKQNIPIPNLSPDFLWMHVKGGTKIHNVLQHARKIFDQKETRQVVWSASGGGVSKAVSCAEIMKRDYFPLHQITKICYTKVEEYWDPKIDGLEQIIVTRQIPAIHILLSIDELDKTELGYQSPHNTNAFWNVDAGPPFPVKKYKPRFDYYKNDSKSRNSPNVTEEFAQMGLQSGGNPKRQKSMEFKRNKQKKKGPMNDSAKSDNTSKTE</sequence>
<evidence type="ECO:0000256" key="4">
    <source>
        <dbReference type="SAM" id="MobiDB-lite"/>
    </source>
</evidence>
<comment type="subcellular location">
    <subcellularLocation>
        <location evidence="1">Nucleus</location>
    </subcellularLocation>
</comment>